<evidence type="ECO:0000313" key="1">
    <source>
        <dbReference type="EMBL" id="RON24039.1"/>
    </source>
</evidence>
<name>A0A423IF25_9PSED</name>
<proteinExistence type="predicted"/>
<sequence>MVASAIPIAITVIAPTATIIRPIVASMVIASTAAVTAIPAATVTTVMTVPSTILIDPVVCSWRRLVIARCRLINPRLVVITRRWLVIPCRR</sequence>
<dbReference type="AlphaFoldDB" id="A0A423IF25"/>
<evidence type="ECO:0000313" key="2">
    <source>
        <dbReference type="Proteomes" id="UP000284168"/>
    </source>
</evidence>
<dbReference type="Proteomes" id="UP000284168">
    <property type="component" value="Unassembled WGS sequence"/>
</dbReference>
<gene>
    <name evidence="1" type="ORF">BK663_21365</name>
</gene>
<dbReference type="EMBL" id="MOBN01000038">
    <property type="protein sequence ID" value="RON24039.1"/>
    <property type="molecule type" value="Genomic_DNA"/>
</dbReference>
<accession>A0A423IF25</accession>
<protein>
    <submittedName>
        <fullName evidence="1">Uncharacterized protein</fullName>
    </submittedName>
</protein>
<organism evidence="1 2">
    <name type="scientific">Pseudomonas lini</name>
    <dbReference type="NCBI Taxonomy" id="163011"/>
    <lineage>
        <taxon>Bacteria</taxon>
        <taxon>Pseudomonadati</taxon>
        <taxon>Pseudomonadota</taxon>
        <taxon>Gammaproteobacteria</taxon>
        <taxon>Pseudomonadales</taxon>
        <taxon>Pseudomonadaceae</taxon>
        <taxon>Pseudomonas</taxon>
    </lineage>
</organism>
<comment type="caution">
    <text evidence="1">The sequence shown here is derived from an EMBL/GenBank/DDBJ whole genome shotgun (WGS) entry which is preliminary data.</text>
</comment>
<reference evidence="1 2" key="1">
    <citation type="submission" date="2016-10" db="EMBL/GenBank/DDBJ databases">
        <title>Comparative genome analysis of multiple Pseudomonas spp. focuses on biocontrol and plant growth promoting traits.</title>
        <authorList>
            <person name="Tao X.-Y."/>
            <person name="Taylor C.G."/>
        </authorList>
    </citation>
    <scope>NUCLEOTIDE SEQUENCE [LARGE SCALE GENOMIC DNA]</scope>
    <source>
        <strain evidence="1 2">48C10</strain>
    </source>
</reference>